<evidence type="ECO:0000256" key="16">
    <source>
        <dbReference type="ARBA" id="ARBA00023209"/>
    </source>
</evidence>
<evidence type="ECO:0000313" key="20">
    <source>
        <dbReference type="EMBL" id="SJL82245.1"/>
    </source>
</evidence>
<organism evidence="20 21">
    <name type="scientific">Vibrio palustris</name>
    <dbReference type="NCBI Taxonomy" id="1918946"/>
    <lineage>
        <taxon>Bacteria</taxon>
        <taxon>Pseudomonadati</taxon>
        <taxon>Pseudomonadota</taxon>
        <taxon>Gammaproteobacteria</taxon>
        <taxon>Vibrionales</taxon>
        <taxon>Vibrionaceae</taxon>
        <taxon>Vibrio</taxon>
    </lineage>
</organism>
<dbReference type="STRING" id="1918946.VPAL9027_00157"/>
<keyword evidence="12 18" id="KW-0548">Nucleotidyltransferase</keyword>
<dbReference type="GO" id="GO:0004605">
    <property type="term" value="F:phosphatidate cytidylyltransferase activity"/>
    <property type="evidence" value="ECO:0007669"/>
    <property type="project" value="UniProtKB-EC"/>
</dbReference>
<dbReference type="UniPathway" id="UPA00557">
    <property type="reaction ID" value="UER00614"/>
</dbReference>
<dbReference type="EMBL" id="FUFT01000001">
    <property type="protein sequence ID" value="SJL82245.1"/>
    <property type="molecule type" value="Genomic_DNA"/>
</dbReference>
<evidence type="ECO:0000256" key="6">
    <source>
        <dbReference type="ARBA" id="ARBA00012487"/>
    </source>
</evidence>
<evidence type="ECO:0000256" key="15">
    <source>
        <dbReference type="ARBA" id="ARBA00023136"/>
    </source>
</evidence>
<comment type="pathway">
    <text evidence="3 18">Phospholipid metabolism; CDP-diacylglycerol biosynthesis; CDP-diacylglycerol from sn-glycerol 3-phosphate: step 3/3.</text>
</comment>
<evidence type="ECO:0000256" key="4">
    <source>
        <dbReference type="ARBA" id="ARBA00005189"/>
    </source>
</evidence>
<keyword evidence="21" id="KW-1185">Reference proteome</keyword>
<dbReference type="OrthoDB" id="9799199at2"/>
<dbReference type="Proteomes" id="UP000189475">
    <property type="component" value="Unassembled WGS sequence"/>
</dbReference>
<reference evidence="20 21" key="1">
    <citation type="submission" date="2017-02" db="EMBL/GenBank/DDBJ databases">
        <authorList>
            <person name="Peterson S.W."/>
        </authorList>
    </citation>
    <scope>NUCLEOTIDE SEQUENCE [LARGE SCALE GENOMIC DNA]</scope>
    <source>
        <strain evidence="20 21">CECT 9027</strain>
    </source>
</reference>
<evidence type="ECO:0000256" key="18">
    <source>
        <dbReference type="RuleBase" id="RU003938"/>
    </source>
</evidence>
<comment type="catalytic activity">
    <reaction evidence="1 18">
        <text>a 1,2-diacyl-sn-glycero-3-phosphate + CTP + H(+) = a CDP-1,2-diacyl-sn-glycerol + diphosphate</text>
        <dbReference type="Rhea" id="RHEA:16229"/>
        <dbReference type="ChEBI" id="CHEBI:15378"/>
        <dbReference type="ChEBI" id="CHEBI:33019"/>
        <dbReference type="ChEBI" id="CHEBI:37563"/>
        <dbReference type="ChEBI" id="CHEBI:58332"/>
        <dbReference type="ChEBI" id="CHEBI:58608"/>
        <dbReference type="EC" id="2.7.7.41"/>
    </reaction>
</comment>
<evidence type="ECO:0000256" key="8">
    <source>
        <dbReference type="ARBA" id="ARBA00022475"/>
    </source>
</evidence>
<evidence type="ECO:0000256" key="5">
    <source>
        <dbReference type="ARBA" id="ARBA00010185"/>
    </source>
</evidence>
<feature type="transmembrane region" description="Helical" evidence="19">
    <location>
        <begin position="149"/>
        <end position="170"/>
    </location>
</feature>
<evidence type="ECO:0000256" key="9">
    <source>
        <dbReference type="ARBA" id="ARBA00022516"/>
    </source>
</evidence>
<keyword evidence="10 18" id="KW-0808">Transferase</keyword>
<proteinExistence type="inferred from homology"/>
<evidence type="ECO:0000256" key="3">
    <source>
        <dbReference type="ARBA" id="ARBA00005119"/>
    </source>
</evidence>
<evidence type="ECO:0000256" key="1">
    <source>
        <dbReference type="ARBA" id="ARBA00001698"/>
    </source>
</evidence>
<keyword evidence="8" id="KW-1003">Cell membrane</keyword>
<dbReference type="GO" id="GO:0016024">
    <property type="term" value="P:CDP-diacylglycerol biosynthetic process"/>
    <property type="evidence" value="ECO:0007669"/>
    <property type="project" value="UniProtKB-UniPathway"/>
</dbReference>
<dbReference type="PROSITE" id="PS01315">
    <property type="entry name" value="CDS"/>
    <property type="match status" value="1"/>
</dbReference>
<dbReference type="GO" id="GO:0005886">
    <property type="term" value="C:plasma membrane"/>
    <property type="evidence" value="ECO:0007669"/>
    <property type="project" value="UniProtKB-SubCell"/>
</dbReference>
<evidence type="ECO:0000313" key="21">
    <source>
        <dbReference type="Proteomes" id="UP000189475"/>
    </source>
</evidence>
<keyword evidence="15 19" id="KW-0472">Membrane</keyword>
<protein>
    <recommendedName>
        <fullName evidence="7 18">Phosphatidate cytidylyltransferase</fullName>
        <ecNumber evidence="6 18">2.7.7.41</ecNumber>
    </recommendedName>
</protein>
<dbReference type="Pfam" id="PF01148">
    <property type="entry name" value="CTP_transf_1"/>
    <property type="match status" value="1"/>
</dbReference>
<keyword evidence="17" id="KW-1208">Phospholipid metabolism</keyword>
<dbReference type="RefSeq" id="WP_077311366.1">
    <property type="nucleotide sequence ID" value="NZ_AP024887.1"/>
</dbReference>
<evidence type="ECO:0000256" key="19">
    <source>
        <dbReference type="SAM" id="Phobius"/>
    </source>
</evidence>
<evidence type="ECO:0000256" key="13">
    <source>
        <dbReference type="ARBA" id="ARBA00022989"/>
    </source>
</evidence>
<name>A0A1R4AZZ9_9VIBR</name>
<evidence type="ECO:0000256" key="11">
    <source>
        <dbReference type="ARBA" id="ARBA00022692"/>
    </source>
</evidence>
<evidence type="ECO:0000256" key="7">
    <source>
        <dbReference type="ARBA" id="ARBA00019373"/>
    </source>
</evidence>
<evidence type="ECO:0000256" key="10">
    <source>
        <dbReference type="ARBA" id="ARBA00022679"/>
    </source>
</evidence>
<dbReference type="PANTHER" id="PTHR46382:SF1">
    <property type="entry name" value="PHOSPHATIDATE CYTIDYLYLTRANSFERASE"/>
    <property type="match status" value="1"/>
</dbReference>
<feature type="transmembrane region" description="Helical" evidence="19">
    <location>
        <begin position="82"/>
        <end position="105"/>
    </location>
</feature>
<dbReference type="EC" id="2.7.7.41" evidence="6 18"/>
<gene>
    <name evidence="20" type="primary">cdsA</name>
    <name evidence="20" type="ORF">VPAL9027_00157</name>
</gene>
<feature type="transmembrane region" description="Helical" evidence="19">
    <location>
        <begin position="6"/>
        <end position="39"/>
    </location>
</feature>
<keyword evidence="11 18" id="KW-0812">Transmembrane</keyword>
<feature type="transmembrane region" description="Helical" evidence="19">
    <location>
        <begin position="218"/>
        <end position="237"/>
    </location>
</feature>
<keyword evidence="14" id="KW-0443">Lipid metabolism</keyword>
<evidence type="ECO:0000256" key="14">
    <source>
        <dbReference type="ARBA" id="ARBA00023098"/>
    </source>
</evidence>
<keyword evidence="13 19" id="KW-1133">Transmembrane helix</keyword>
<evidence type="ECO:0000256" key="12">
    <source>
        <dbReference type="ARBA" id="ARBA00022695"/>
    </source>
</evidence>
<keyword evidence="9" id="KW-0444">Lipid biosynthesis</keyword>
<sequence length="281" mass="31293">MKQRIITALILAPLVLLGIIYLPLAWFMPALAAITLIGFWEWTQFVNAPQSRILALLPALVVSGISFWWVQPTMDTLNALTSHHYLILVIGSIWWIIASILAITYPRSRPGWENVNWLRHSFGILTLLPFYWSVVFLRAESMSVDMWHGAQLVIFVCLIVWTADSGAYFSGKYFGKHKMAPAVSPNKTLEGLVGGLILAVIVGATLAKAFNLQFSSDFTMYMIILCTAIISVLGDLVESMFKRVSNIKDSSHIIPGHGGVLDRIDSLTAAFPVFAFLYFVL</sequence>
<keyword evidence="16" id="KW-0594">Phospholipid biosynthesis</keyword>
<evidence type="ECO:0000256" key="17">
    <source>
        <dbReference type="ARBA" id="ARBA00023264"/>
    </source>
</evidence>
<dbReference type="AlphaFoldDB" id="A0A1R4AZZ9"/>
<comment type="subcellular location">
    <subcellularLocation>
        <location evidence="2">Cell membrane</location>
        <topology evidence="2">Multi-pass membrane protein</topology>
    </subcellularLocation>
</comment>
<comment type="pathway">
    <text evidence="4">Lipid metabolism.</text>
</comment>
<feature type="transmembrane region" description="Helical" evidence="19">
    <location>
        <begin position="117"/>
        <end position="137"/>
    </location>
</feature>
<comment type="similarity">
    <text evidence="5 18">Belongs to the CDS family.</text>
</comment>
<accession>A0A1R4AZZ9</accession>
<dbReference type="InterPro" id="IPR000374">
    <property type="entry name" value="PC_trans"/>
</dbReference>
<dbReference type="PANTHER" id="PTHR46382">
    <property type="entry name" value="PHOSPHATIDATE CYTIDYLYLTRANSFERASE"/>
    <property type="match status" value="1"/>
</dbReference>
<feature type="transmembrane region" description="Helical" evidence="19">
    <location>
        <begin position="51"/>
        <end position="70"/>
    </location>
</feature>
<feature type="transmembrane region" description="Helical" evidence="19">
    <location>
        <begin position="191"/>
        <end position="212"/>
    </location>
</feature>
<evidence type="ECO:0000256" key="2">
    <source>
        <dbReference type="ARBA" id="ARBA00004651"/>
    </source>
</evidence>